<comment type="caution">
    <text evidence="2">The sequence shown here is derived from an EMBL/GenBank/DDBJ whole genome shotgun (WGS) entry which is preliminary data.</text>
</comment>
<dbReference type="AlphaFoldDB" id="A0A4Y3VT14"/>
<feature type="compositionally biased region" description="Low complexity" evidence="1">
    <location>
        <begin position="65"/>
        <end position="76"/>
    </location>
</feature>
<dbReference type="Proteomes" id="UP000317881">
    <property type="component" value="Unassembled WGS sequence"/>
</dbReference>
<proteinExistence type="predicted"/>
<evidence type="ECO:0000313" key="2">
    <source>
        <dbReference type="EMBL" id="GEC09773.1"/>
    </source>
</evidence>
<reference evidence="2 3" key="1">
    <citation type="submission" date="2019-06" db="EMBL/GenBank/DDBJ databases">
        <title>Whole genome shotgun sequence of Streptomyces spinoverrucosus NBRC 14228.</title>
        <authorList>
            <person name="Hosoyama A."/>
            <person name="Uohara A."/>
            <person name="Ohji S."/>
            <person name="Ichikawa N."/>
        </authorList>
    </citation>
    <scope>NUCLEOTIDE SEQUENCE [LARGE SCALE GENOMIC DNA]</scope>
    <source>
        <strain evidence="2 3">NBRC 14228</strain>
    </source>
</reference>
<evidence type="ECO:0000256" key="1">
    <source>
        <dbReference type="SAM" id="MobiDB-lite"/>
    </source>
</evidence>
<keyword evidence="3" id="KW-1185">Reference proteome</keyword>
<protein>
    <submittedName>
        <fullName evidence="2">Uncharacterized protein</fullName>
    </submittedName>
</protein>
<evidence type="ECO:0000313" key="3">
    <source>
        <dbReference type="Proteomes" id="UP000317881"/>
    </source>
</evidence>
<sequence>MRPRTRQRVRGGEADTAVGAGDDRRPTGEVGKTAHVPLARVPLGSHEPNVGSDNNAVNDNKDGNANKADAVNIAIR</sequence>
<feature type="region of interest" description="Disordered" evidence="1">
    <location>
        <begin position="1"/>
        <end position="76"/>
    </location>
</feature>
<dbReference type="EMBL" id="BJND01000081">
    <property type="protein sequence ID" value="GEC09773.1"/>
    <property type="molecule type" value="Genomic_DNA"/>
</dbReference>
<name>A0A4Y3VT14_9ACTN</name>
<gene>
    <name evidence="2" type="ORF">SSP24_74280</name>
</gene>
<accession>A0A4Y3VT14</accession>
<organism evidence="2 3">
    <name type="scientific">Streptomyces spinoverrucosus</name>
    <dbReference type="NCBI Taxonomy" id="284043"/>
    <lineage>
        <taxon>Bacteria</taxon>
        <taxon>Bacillati</taxon>
        <taxon>Actinomycetota</taxon>
        <taxon>Actinomycetes</taxon>
        <taxon>Kitasatosporales</taxon>
        <taxon>Streptomycetaceae</taxon>
        <taxon>Streptomyces</taxon>
    </lineage>
</organism>